<organism evidence="2 3">
    <name type="scientific">Mucilaginibacter corticis</name>
    <dbReference type="NCBI Taxonomy" id="2597670"/>
    <lineage>
        <taxon>Bacteria</taxon>
        <taxon>Pseudomonadati</taxon>
        <taxon>Bacteroidota</taxon>
        <taxon>Sphingobacteriia</taxon>
        <taxon>Sphingobacteriales</taxon>
        <taxon>Sphingobacteriaceae</taxon>
        <taxon>Mucilaginibacter</taxon>
    </lineage>
</organism>
<dbReference type="CDD" id="cd03794">
    <property type="entry name" value="GT4_WbuB-like"/>
    <property type="match status" value="1"/>
</dbReference>
<reference evidence="2 3" key="1">
    <citation type="submission" date="2019-07" db="EMBL/GenBank/DDBJ databases">
        <authorList>
            <person name="Huq M.A."/>
        </authorList>
    </citation>
    <scope>NUCLEOTIDE SEQUENCE [LARGE SCALE GENOMIC DNA]</scope>
    <source>
        <strain evidence="2 3">MAH-19</strain>
    </source>
</reference>
<dbReference type="GO" id="GO:0016757">
    <property type="term" value="F:glycosyltransferase activity"/>
    <property type="evidence" value="ECO:0007669"/>
    <property type="project" value="InterPro"/>
</dbReference>
<dbReference type="Gene3D" id="3.40.50.2000">
    <property type="entry name" value="Glycogen Phosphorylase B"/>
    <property type="match status" value="2"/>
</dbReference>
<dbReference type="EMBL" id="VLPK01000001">
    <property type="protein sequence ID" value="TSJ43068.1"/>
    <property type="molecule type" value="Genomic_DNA"/>
</dbReference>
<dbReference type="Pfam" id="PF00534">
    <property type="entry name" value="Glycos_transf_1"/>
    <property type="match status" value="1"/>
</dbReference>
<keyword evidence="3" id="KW-1185">Reference proteome</keyword>
<dbReference type="OrthoDB" id="9811902at2"/>
<accession>A0A556MTD6</accession>
<name>A0A556MTD6_9SPHI</name>
<dbReference type="InterPro" id="IPR001296">
    <property type="entry name" value="Glyco_trans_1"/>
</dbReference>
<evidence type="ECO:0000313" key="2">
    <source>
        <dbReference type="EMBL" id="TSJ43068.1"/>
    </source>
</evidence>
<dbReference type="PANTHER" id="PTHR45947:SF3">
    <property type="entry name" value="SULFOQUINOVOSYL TRANSFERASE SQD2"/>
    <property type="match status" value="1"/>
</dbReference>
<dbReference type="RefSeq" id="WP_144246633.1">
    <property type="nucleotide sequence ID" value="NZ_VLPK01000001.1"/>
</dbReference>
<dbReference type="PANTHER" id="PTHR45947">
    <property type="entry name" value="SULFOQUINOVOSYL TRANSFERASE SQD2"/>
    <property type="match status" value="1"/>
</dbReference>
<protein>
    <submittedName>
        <fullName evidence="2">Glycosyltransferase family 4 protein</fullName>
    </submittedName>
</protein>
<evidence type="ECO:0000313" key="3">
    <source>
        <dbReference type="Proteomes" id="UP000318733"/>
    </source>
</evidence>
<feature type="domain" description="Glycosyl transferase family 1" evidence="1">
    <location>
        <begin position="209"/>
        <end position="380"/>
    </location>
</feature>
<dbReference type="Proteomes" id="UP000318733">
    <property type="component" value="Unassembled WGS sequence"/>
</dbReference>
<evidence type="ECO:0000259" key="1">
    <source>
        <dbReference type="Pfam" id="PF00534"/>
    </source>
</evidence>
<proteinExistence type="predicted"/>
<keyword evidence="2" id="KW-0808">Transferase</keyword>
<dbReference type="InterPro" id="IPR050194">
    <property type="entry name" value="Glycosyltransferase_grp1"/>
</dbReference>
<sequence length="404" mass="46275">MNILFLTILNLTDIAERGLYTDLMRKFRDEGHRVHIICPSERRHKKKTSLKIDHGISVLHINTLNLQKTNIVEKGIGTLMLGRQFLKGAIKYYQDTKFDLVLYSTPPITFTKVVRFFKKRDGAKSYLLLKDIFPQNAVDLGLIKKNSLIHRFFEKKERKMYEISDHIGCMSPANADFVISHNKHINPGIVEVNPNSVEVIATAGVSVADKEKVKREYKIPEKAALFIYGGNLGKPQGIDFLISILESNIKNKDVYFLIVGSGTEFSKLQTWYTLNSPENSKLIANLPKNKYDDLLKCCDVGLIFLDKRFTIPNFPSRILSYMEYRMPILAATDLNTDMGKIIMENSFGLWCQSGDLEAFNYNLSQLCGAKDNWKTMGNNGFEYLRSHYSVNNSYQTIIRHFDNV</sequence>
<comment type="caution">
    <text evidence="2">The sequence shown here is derived from an EMBL/GenBank/DDBJ whole genome shotgun (WGS) entry which is preliminary data.</text>
</comment>
<dbReference type="AlphaFoldDB" id="A0A556MTD6"/>
<gene>
    <name evidence="2" type="ORF">FO440_02435</name>
</gene>
<dbReference type="SUPFAM" id="SSF53756">
    <property type="entry name" value="UDP-Glycosyltransferase/glycogen phosphorylase"/>
    <property type="match status" value="1"/>
</dbReference>